<accession>A0ABY7CWQ8</accession>
<dbReference type="PANTHER" id="PTHR11254:SF440">
    <property type="entry name" value="E3 UBIQUITIN-PROTEIN LIGASE NEDD-4"/>
    <property type="match status" value="1"/>
</dbReference>
<protein>
    <recommendedName>
        <fullName evidence="3">HECT-type E3 ubiquitin transferase</fullName>
        <ecNumber evidence="3">2.3.2.26</ecNumber>
    </recommendedName>
</protein>
<feature type="region of interest" description="Disordered" evidence="7">
    <location>
        <begin position="148"/>
        <end position="168"/>
    </location>
</feature>
<dbReference type="Proteomes" id="UP001164743">
    <property type="component" value="Chromosome 10A"/>
</dbReference>
<evidence type="ECO:0000313" key="9">
    <source>
        <dbReference type="EMBL" id="WAQ88783.1"/>
    </source>
</evidence>
<keyword evidence="5 6" id="KW-0833">Ubl conjugation pathway</keyword>
<evidence type="ECO:0000313" key="10">
    <source>
        <dbReference type="Proteomes" id="UP001164743"/>
    </source>
</evidence>
<gene>
    <name evidence="9" type="ORF">PtA15_10A202</name>
</gene>
<evidence type="ECO:0000259" key="8">
    <source>
        <dbReference type="PROSITE" id="PS50237"/>
    </source>
</evidence>
<keyword evidence="4" id="KW-0808">Transferase</keyword>
<feature type="region of interest" description="Disordered" evidence="7">
    <location>
        <begin position="292"/>
        <end position="343"/>
    </location>
</feature>
<dbReference type="InterPro" id="IPR035983">
    <property type="entry name" value="Hect_E3_ubiquitin_ligase"/>
</dbReference>
<keyword evidence="10" id="KW-1185">Reference proteome</keyword>
<feature type="domain" description="HECT" evidence="8">
    <location>
        <begin position="1"/>
        <end position="133"/>
    </location>
</feature>
<evidence type="ECO:0000256" key="3">
    <source>
        <dbReference type="ARBA" id="ARBA00012485"/>
    </source>
</evidence>
<dbReference type="InterPro" id="IPR000569">
    <property type="entry name" value="HECT_dom"/>
</dbReference>
<dbReference type="PROSITE" id="PS50237">
    <property type="entry name" value="HECT"/>
    <property type="match status" value="1"/>
</dbReference>
<evidence type="ECO:0000256" key="7">
    <source>
        <dbReference type="SAM" id="MobiDB-lite"/>
    </source>
</evidence>
<dbReference type="GeneID" id="77801251"/>
<proteinExistence type="predicted"/>
<dbReference type="PANTHER" id="PTHR11254">
    <property type="entry name" value="HECT DOMAIN UBIQUITIN-PROTEIN LIGASE"/>
    <property type="match status" value="1"/>
</dbReference>
<reference evidence="9" key="1">
    <citation type="submission" date="2022-10" db="EMBL/GenBank/DDBJ databases">
        <title>Puccinia triticina Genome sequencing and assembly.</title>
        <authorList>
            <person name="Li C."/>
        </authorList>
    </citation>
    <scope>NUCLEOTIDE SEQUENCE</scope>
    <source>
        <strain evidence="9">Pt15</strain>
    </source>
</reference>
<dbReference type="InterPro" id="IPR050409">
    <property type="entry name" value="E3_ubiq-protein_ligase"/>
</dbReference>
<comment type="pathway">
    <text evidence="2">Protein modification; protein ubiquitination.</text>
</comment>
<dbReference type="Pfam" id="PF00632">
    <property type="entry name" value="HECT"/>
    <property type="match status" value="1"/>
</dbReference>
<evidence type="ECO:0000256" key="6">
    <source>
        <dbReference type="PROSITE-ProRule" id="PRU00104"/>
    </source>
</evidence>
<evidence type="ECO:0000256" key="4">
    <source>
        <dbReference type="ARBA" id="ARBA00022679"/>
    </source>
</evidence>
<dbReference type="EMBL" id="CP110430">
    <property type="protein sequence ID" value="WAQ88783.1"/>
    <property type="molecule type" value="Genomic_DNA"/>
</dbReference>
<feature type="active site" description="Glycyl thioester intermediate" evidence="6">
    <location>
        <position position="122"/>
    </location>
</feature>
<evidence type="ECO:0000256" key="1">
    <source>
        <dbReference type="ARBA" id="ARBA00000885"/>
    </source>
</evidence>
<name>A0ABY7CWQ8_9BASI</name>
<dbReference type="EC" id="2.3.2.26" evidence="3"/>
<sequence length="609" mass="66228">MDVLESLLLVQVKKFGKKLINVFDKRELELPIGGMLNIDMDDWIKHTNYWGYQPDEQVIKWFWQASAPGLPRKNPACSISPLLGTSRIPVNGFQDLQGSDGPRRFTIKKAGEITQLPKSHTCFSRFDLPRYPTSNKVVLLAAQFAEPDSPGPSSVPPGTDLGASVPSPAPDTPLDVIKSVFKTCEIPSPLILATWQSLTLTGKLIGMAFRWVCSTLIPKPSCEEDAIVFGNHSAIRRPSSPGAASSNGREPVKIIFMPPAGNASTADSGSTLLSPLEVCENQVPMRTCDLTPGANHQVTTGSAPALDAANPLEPAPTHSQSTLAASQSRASDPQAACDASRKKKLDEPMTGIEVFRRPISKKGLLRNIDQLEILKDEMELNEGLAHIARKAVDNSPLFLPIAKEVIAYRVKNCFDNGGFRVGTFKLKRSSPELLALFEAANTKEFASVIRCSPRLTQIDGDDVFFSNKDLIDFDSIAELAKAKKNPEIDASWRSLIALMQRSKTSENEEYSPQEQGMKLSVGKVHTLLQSCIGQIASGCKPVVEAAPSADDTIAGGLKIMCEKASHFRAGAQGTSNHRGNGLHFLQERVWESLIALILMDYSVEKSGSK</sequence>
<feature type="compositionally biased region" description="Polar residues" evidence="7">
    <location>
        <begin position="317"/>
        <end position="331"/>
    </location>
</feature>
<organism evidence="9 10">
    <name type="scientific">Puccinia triticina</name>
    <dbReference type="NCBI Taxonomy" id="208348"/>
    <lineage>
        <taxon>Eukaryota</taxon>
        <taxon>Fungi</taxon>
        <taxon>Dikarya</taxon>
        <taxon>Basidiomycota</taxon>
        <taxon>Pucciniomycotina</taxon>
        <taxon>Pucciniomycetes</taxon>
        <taxon>Pucciniales</taxon>
        <taxon>Pucciniaceae</taxon>
        <taxon>Puccinia</taxon>
    </lineage>
</organism>
<comment type="catalytic activity">
    <reaction evidence="1">
        <text>S-ubiquitinyl-[E2 ubiquitin-conjugating enzyme]-L-cysteine + [acceptor protein]-L-lysine = [E2 ubiquitin-conjugating enzyme]-L-cysteine + N(6)-ubiquitinyl-[acceptor protein]-L-lysine.</text>
        <dbReference type="EC" id="2.3.2.26"/>
    </reaction>
</comment>
<evidence type="ECO:0000256" key="2">
    <source>
        <dbReference type="ARBA" id="ARBA00004906"/>
    </source>
</evidence>
<dbReference type="RefSeq" id="XP_053024338.1">
    <property type="nucleotide sequence ID" value="XM_053160356.1"/>
</dbReference>
<evidence type="ECO:0000256" key="5">
    <source>
        <dbReference type="ARBA" id="ARBA00022786"/>
    </source>
</evidence>
<dbReference type="SUPFAM" id="SSF56204">
    <property type="entry name" value="Hect, E3 ligase catalytic domain"/>
    <property type="match status" value="1"/>
</dbReference>
<dbReference type="Gene3D" id="3.30.2410.10">
    <property type="entry name" value="Hect, E3 ligase catalytic domain"/>
    <property type="match status" value="1"/>
</dbReference>